<evidence type="ECO:0000313" key="4">
    <source>
        <dbReference type="Proteomes" id="UP000759246"/>
    </source>
</evidence>
<comment type="caution">
    <text evidence="3">The sequence shown here is derived from an EMBL/GenBank/DDBJ whole genome shotgun (WGS) entry which is preliminary data.</text>
</comment>
<dbReference type="Proteomes" id="UP000759246">
    <property type="component" value="Unassembled WGS sequence"/>
</dbReference>
<dbReference type="PANTHER" id="PTHR30572">
    <property type="entry name" value="MEMBRANE COMPONENT OF TRANSPORTER-RELATED"/>
    <property type="match status" value="1"/>
</dbReference>
<dbReference type="PANTHER" id="PTHR30572:SF4">
    <property type="entry name" value="ABC TRANSPORTER PERMEASE YTRF"/>
    <property type="match status" value="1"/>
</dbReference>
<evidence type="ECO:0000256" key="1">
    <source>
        <dbReference type="ARBA" id="ARBA00038076"/>
    </source>
</evidence>
<protein>
    <submittedName>
        <fullName evidence="3">ABC transporter permease</fullName>
    </submittedName>
</protein>
<organism evidence="3 4">
    <name type="scientific">Actinomyces bouchesdurhonensis</name>
    <dbReference type="NCBI Taxonomy" id="1852361"/>
    <lineage>
        <taxon>Bacteria</taxon>
        <taxon>Bacillati</taxon>
        <taxon>Actinomycetota</taxon>
        <taxon>Actinomycetes</taxon>
        <taxon>Actinomycetales</taxon>
        <taxon>Actinomycetaceae</taxon>
        <taxon>Actinomyces</taxon>
    </lineage>
</organism>
<dbReference type="InterPro" id="IPR050250">
    <property type="entry name" value="Macrolide_Exporter_MacB"/>
</dbReference>
<dbReference type="EMBL" id="JABZGF010000096">
    <property type="protein sequence ID" value="MBF0966372.1"/>
    <property type="molecule type" value="Genomic_DNA"/>
</dbReference>
<dbReference type="InterPro" id="IPR025857">
    <property type="entry name" value="MacB_PCD"/>
</dbReference>
<evidence type="ECO:0000259" key="2">
    <source>
        <dbReference type="Pfam" id="PF12704"/>
    </source>
</evidence>
<evidence type="ECO:0000313" key="3">
    <source>
        <dbReference type="EMBL" id="MBF0966372.1"/>
    </source>
</evidence>
<comment type="similarity">
    <text evidence="1">Belongs to the ABC-4 integral membrane protein family.</text>
</comment>
<dbReference type="GO" id="GO:0022857">
    <property type="term" value="F:transmembrane transporter activity"/>
    <property type="evidence" value="ECO:0007669"/>
    <property type="project" value="TreeGrafter"/>
</dbReference>
<accession>A0A929WVK1</accession>
<dbReference type="GO" id="GO:0005886">
    <property type="term" value="C:plasma membrane"/>
    <property type="evidence" value="ECO:0007669"/>
    <property type="project" value="TreeGrafter"/>
</dbReference>
<dbReference type="Pfam" id="PF12704">
    <property type="entry name" value="MacB_PCD"/>
    <property type="match status" value="1"/>
</dbReference>
<reference evidence="3" key="1">
    <citation type="submission" date="2020-04" db="EMBL/GenBank/DDBJ databases">
        <title>Deep metagenomics examines the oral microbiome during advanced dental caries in children, revealing novel taxa and co-occurrences with host molecules.</title>
        <authorList>
            <person name="Baker J.L."/>
            <person name="Morton J.T."/>
            <person name="Dinis M."/>
            <person name="Alvarez R."/>
            <person name="Tran N.C."/>
            <person name="Knight R."/>
            <person name="Edlund A."/>
        </authorList>
    </citation>
    <scope>NUCLEOTIDE SEQUENCE</scope>
    <source>
        <strain evidence="3">JCVI_30_bin.13</strain>
    </source>
</reference>
<feature type="non-terminal residue" evidence="3">
    <location>
        <position position="225"/>
    </location>
</feature>
<feature type="domain" description="MacB-like periplasmic core" evidence="2">
    <location>
        <begin position="19"/>
        <end position="219"/>
    </location>
</feature>
<dbReference type="PROSITE" id="PS51257">
    <property type="entry name" value="PROKAR_LIPOPROTEIN"/>
    <property type="match status" value="1"/>
</dbReference>
<proteinExistence type="inferred from homology"/>
<name>A0A929WVK1_9ACTO</name>
<gene>
    <name evidence="3" type="ORF">HXK09_04285</name>
</gene>
<sequence>MFLRMIRGALTRRGNRHLMIALTVALGACVATSMLSVMFNVGDKVNQELKSYGANIVVRPQGAAVLDDLYNTGEAAEAHSYLREDELGNIKTIFWTYNILDFAPLLNVSATNASGEHVPTTGTWFSHHLELATGESVETGLDRLRGWWGLEGAWPADDDADGAVVGSTYASAHGLAVGDSFTLTREGITRDFTVRGIITSGDDADRGVFIQLAQAQALIGREGAV</sequence>
<dbReference type="AlphaFoldDB" id="A0A929WVK1"/>